<dbReference type="PANTHER" id="PTHR11075">
    <property type="entry name" value="PEPTIDE CHAIN RELEASE FACTOR"/>
    <property type="match status" value="1"/>
</dbReference>
<dbReference type="SUPFAM" id="SSF110916">
    <property type="entry name" value="Peptidyl-tRNA hydrolase domain-like"/>
    <property type="match status" value="1"/>
</dbReference>
<dbReference type="Pfam" id="PF00472">
    <property type="entry name" value="RF-1"/>
    <property type="match status" value="1"/>
</dbReference>
<proteinExistence type="predicted"/>
<dbReference type="GO" id="GO:0004045">
    <property type="term" value="F:peptidyl-tRNA hydrolase activity"/>
    <property type="evidence" value="ECO:0007669"/>
    <property type="project" value="TreeGrafter"/>
</dbReference>
<sequence>MFRLCYPQRNTFASITSINAPRLLGRYHSQHPPPLPTPPHISALITPEDTQAARSWISTFKTQIIPRGAVELTFSRSSGPGGQHVNKVNTKTTLRCPLDSPWIPVWAHQDLKANPHYVASSNSILITSSVYRSQVENIEDCLKKLHDLILSTSSASIKTEPSEEQKKRVEALERAEKAWRRQEKSYRSEVKKGRAKGEWD</sequence>
<name>A0A369K066_HYPMA</name>
<dbReference type="EMBL" id="LUEZ02000040">
    <property type="protein sequence ID" value="RDB25975.1"/>
    <property type="molecule type" value="Genomic_DNA"/>
</dbReference>
<gene>
    <name evidence="3" type="primary">MRPL58</name>
    <name evidence="3" type="ORF">Hypma_006278</name>
</gene>
<feature type="region of interest" description="Disordered" evidence="1">
    <location>
        <begin position="179"/>
        <end position="200"/>
    </location>
</feature>
<dbReference type="GO" id="GO:0016150">
    <property type="term" value="F:translation release factor activity, codon nonspecific"/>
    <property type="evidence" value="ECO:0007669"/>
    <property type="project" value="TreeGrafter"/>
</dbReference>
<evidence type="ECO:0000313" key="3">
    <source>
        <dbReference type="EMBL" id="RDB25975.1"/>
    </source>
</evidence>
<dbReference type="GO" id="GO:0005762">
    <property type="term" value="C:mitochondrial large ribosomal subunit"/>
    <property type="evidence" value="ECO:0007669"/>
    <property type="project" value="TreeGrafter"/>
</dbReference>
<evidence type="ECO:0000259" key="2">
    <source>
        <dbReference type="Pfam" id="PF00472"/>
    </source>
</evidence>
<protein>
    <submittedName>
        <fullName evidence="3">Peptidyl-tRNA hydrolase ICT1, mitochondrial</fullName>
    </submittedName>
</protein>
<dbReference type="GO" id="GO:0070126">
    <property type="term" value="P:mitochondrial translational termination"/>
    <property type="evidence" value="ECO:0007669"/>
    <property type="project" value="TreeGrafter"/>
</dbReference>
<reference evidence="3" key="1">
    <citation type="submission" date="2018-04" db="EMBL/GenBank/DDBJ databases">
        <title>Whole genome sequencing of Hypsizygus marmoreus.</title>
        <authorList>
            <person name="Choi I.-G."/>
            <person name="Min B."/>
            <person name="Kim J.-G."/>
            <person name="Kim S."/>
            <person name="Oh Y.-L."/>
            <person name="Kong W.-S."/>
            <person name="Park H."/>
            <person name="Jeong J."/>
            <person name="Song E.-S."/>
        </authorList>
    </citation>
    <scope>NUCLEOTIDE SEQUENCE [LARGE SCALE GENOMIC DNA]</scope>
    <source>
        <strain evidence="3">51987-8</strain>
    </source>
</reference>
<feature type="domain" description="Prokaryotic-type class I peptide chain release factors" evidence="2">
    <location>
        <begin position="65"/>
        <end position="192"/>
    </location>
</feature>
<keyword evidence="4" id="KW-1185">Reference proteome</keyword>
<dbReference type="Proteomes" id="UP000076154">
    <property type="component" value="Unassembled WGS sequence"/>
</dbReference>
<comment type="caution">
    <text evidence="3">The sequence shown here is derived from an EMBL/GenBank/DDBJ whole genome shotgun (WGS) entry which is preliminary data.</text>
</comment>
<dbReference type="Gene3D" id="3.30.160.20">
    <property type="match status" value="1"/>
</dbReference>
<dbReference type="FunCoup" id="A0A369K066">
    <property type="interactions" value="109"/>
</dbReference>
<dbReference type="OrthoDB" id="270639at2759"/>
<dbReference type="AlphaFoldDB" id="A0A369K066"/>
<evidence type="ECO:0000256" key="1">
    <source>
        <dbReference type="SAM" id="MobiDB-lite"/>
    </source>
</evidence>
<keyword evidence="3" id="KW-0378">Hydrolase</keyword>
<accession>A0A369K066</accession>
<organism evidence="3 4">
    <name type="scientific">Hypsizygus marmoreus</name>
    <name type="common">White beech mushroom</name>
    <name type="synonym">Agaricus marmoreus</name>
    <dbReference type="NCBI Taxonomy" id="39966"/>
    <lineage>
        <taxon>Eukaryota</taxon>
        <taxon>Fungi</taxon>
        <taxon>Dikarya</taxon>
        <taxon>Basidiomycota</taxon>
        <taxon>Agaricomycotina</taxon>
        <taxon>Agaricomycetes</taxon>
        <taxon>Agaricomycetidae</taxon>
        <taxon>Agaricales</taxon>
        <taxon>Tricholomatineae</taxon>
        <taxon>Lyophyllaceae</taxon>
        <taxon>Hypsizygus</taxon>
    </lineage>
</organism>
<dbReference type="InterPro" id="IPR052104">
    <property type="entry name" value="Mito_Release_Factor_mL62"/>
</dbReference>
<dbReference type="InParanoid" id="A0A369K066"/>
<dbReference type="STRING" id="39966.A0A369K066"/>
<dbReference type="PANTHER" id="PTHR11075:SF54">
    <property type="entry name" value="LARGE RIBOSOMAL SUBUNIT PROTEIN ML62"/>
    <property type="match status" value="1"/>
</dbReference>
<dbReference type="InterPro" id="IPR000352">
    <property type="entry name" value="Pep_chain_release_fac_I"/>
</dbReference>
<evidence type="ECO:0000313" key="4">
    <source>
        <dbReference type="Proteomes" id="UP000076154"/>
    </source>
</evidence>